<gene>
    <name evidence="2" type="ORF">ABID49_002032</name>
</gene>
<accession>A0ABV2GCV3</accession>
<dbReference type="Gene3D" id="3.40.710.10">
    <property type="entry name" value="DD-peptidase/beta-lactamase superfamily"/>
    <property type="match status" value="1"/>
</dbReference>
<organism evidence="2 3">
    <name type="scientific">Bhargavaea ullalensis</name>
    <dbReference type="NCBI Taxonomy" id="1265685"/>
    <lineage>
        <taxon>Bacteria</taxon>
        <taxon>Bacillati</taxon>
        <taxon>Bacillota</taxon>
        <taxon>Bacilli</taxon>
        <taxon>Bacillales</taxon>
        <taxon>Caryophanaceae</taxon>
        <taxon>Bhargavaea</taxon>
    </lineage>
</organism>
<dbReference type="Proteomes" id="UP001549099">
    <property type="component" value="Unassembled WGS sequence"/>
</dbReference>
<sequence length="438" mass="48988">MEKHSIPGYAIGVNKNGERLYEKGFGFREMEKQQPVTMDTVFGIASITKSFTCVAIMHLQEAGLLNVNDAVTKYLSEFKTKDPEKTAKMTIRQFMSHTSSLPPLPSHLNHDRPVNNFTDYMEFIGDLNMELLGEPGETFSYSNHAYSLLGCVIERVSGQSYEAYIKEHILLPAGMHRTVIELADLEGDPDITVLYEAKKVRGEVVVYPLDGWQDHEPLEFASGYLKSTVRDMLRYAEIFRTGGCVGENRILSADSVRQMTTPCIEVEPGKSYGYGLFLTEDPDGSRVVEHSGSMDGIASLMRIIPEQGLTGIAMTNLSAVPSGAMLRSTMNAIRDIDLHATRYPSESIQLPQEALQEYAGTYRSKEGVTVEIGTYGGQLTLFTDSEYHPVRCIEEDLFITNIRDDEEIMQFLRDGSGAVIRLAYHSRQLMKQTGNDEQ</sequence>
<dbReference type="EMBL" id="JBEPLW010000016">
    <property type="protein sequence ID" value="MET3576117.1"/>
    <property type="molecule type" value="Genomic_DNA"/>
</dbReference>
<protein>
    <submittedName>
        <fullName evidence="2">CubicO group peptidase (Beta-lactamase class C family)</fullName>
    </submittedName>
</protein>
<reference evidence="2 3" key="1">
    <citation type="submission" date="2024-06" db="EMBL/GenBank/DDBJ databases">
        <title>Genomic Encyclopedia of Type Strains, Phase IV (KMG-IV): sequencing the most valuable type-strain genomes for metagenomic binning, comparative biology and taxonomic classification.</title>
        <authorList>
            <person name="Goeker M."/>
        </authorList>
    </citation>
    <scope>NUCLEOTIDE SEQUENCE [LARGE SCALE GENOMIC DNA]</scope>
    <source>
        <strain evidence="2 3">DSM 26128</strain>
    </source>
</reference>
<dbReference type="InterPro" id="IPR012338">
    <property type="entry name" value="Beta-lactam/transpept-like"/>
</dbReference>
<evidence type="ECO:0000259" key="1">
    <source>
        <dbReference type="Pfam" id="PF00144"/>
    </source>
</evidence>
<evidence type="ECO:0000313" key="3">
    <source>
        <dbReference type="Proteomes" id="UP001549099"/>
    </source>
</evidence>
<dbReference type="Pfam" id="PF00144">
    <property type="entry name" value="Beta-lactamase"/>
    <property type="match status" value="1"/>
</dbReference>
<dbReference type="SUPFAM" id="SSF56601">
    <property type="entry name" value="beta-lactamase/transpeptidase-like"/>
    <property type="match status" value="1"/>
</dbReference>
<evidence type="ECO:0000313" key="2">
    <source>
        <dbReference type="EMBL" id="MET3576117.1"/>
    </source>
</evidence>
<keyword evidence="3" id="KW-1185">Reference proteome</keyword>
<dbReference type="InterPro" id="IPR001466">
    <property type="entry name" value="Beta-lactam-related"/>
</dbReference>
<feature type="domain" description="Beta-lactamase-related" evidence="1">
    <location>
        <begin position="1"/>
        <end position="319"/>
    </location>
</feature>
<dbReference type="PANTHER" id="PTHR46825:SF9">
    <property type="entry name" value="BETA-LACTAMASE-RELATED DOMAIN-CONTAINING PROTEIN"/>
    <property type="match status" value="1"/>
</dbReference>
<name>A0ABV2GCV3_9BACL</name>
<comment type="caution">
    <text evidence="2">The sequence shown here is derived from an EMBL/GenBank/DDBJ whole genome shotgun (WGS) entry which is preliminary data.</text>
</comment>
<dbReference type="PANTHER" id="PTHR46825">
    <property type="entry name" value="D-ALANYL-D-ALANINE-CARBOXYPEPTIDASE/ENDOPEPTIDASE AMPH"/>
    <property type="match status" value="1"/>
</dbReference>
<dbReference type="InterPro" id="IPR050491">
    <property type="entry name" value="AmpC-like"/>
</dbReference>
<proteinExistence type="predicted"/>